<dbReference type="InterPro" id="IPR029063">
    <property type="entry name" value="SAM-dependent_MTases_sf"/>
</dbReference>
<dbReference type="Pfam" id="PF03059">
    <property type="entry name" value="NAS"/>
    <property type="match status" value="1"/>
</dbReference>
<accession>A0AAU8LZ43</accession>
<dbReference type="PANTHER" id="PTHR32266">
    <property type="entry name" value="NICOTIANAMINE SYNTHASE 3"/>
    <property type="match status" value="1"/>
</dbReference>
<keyword evidence="2" id="KW-0949">S-adenosyl-L-methionine</keyword>
<dbReference type="SUPFAM" id="SSF53335">
    <property type="entry name" value="S-adenosyl-L-methionine-dependent methyltransferases"/>
    <property type="match status" value="1"/>
</dbReference>
<reference evidence="3" key="2">
    <citation type="submission" date="2024-06" db="EMBL/GenBank/DDBJ databases">
        <authorList>
            <person name="Plum-Jensen L.E."/>
            <person name="Schramm A."/>
            <person name="Marshall I.P.G."/>
        </authorList>
    </citation>
    <scope>NUCLEOTIDE SEQUENCE</scope>
    <source>
        <strain evidence="3">Rat1</strain>
    </source>
</reference>
<dbReference type="GO" id="GO:0030410">
    <property type="term" value="F:nicotianamine synthase activity"/>
    <property type="evidence" value="ECO:0007669"/>
    <property type="project" value="InterPro"/>
</dbReference>
<dbReference type="EMBL" id="CP159373">
    <property type="protein sequence ID" value="XCN74385.1"/>
    <property type="molecule type" value="Genomic_DNA"/>
</dbReference>
<dbReference type="InterPro" id="IPR004298">
    <property type="entry name" value="Nicotian_synth"/>
</dbReference>
<evidence type="ECO:0000313" key="3">
    <source>
        <dbReference type="EMBL" id="XCN74385.1"/>
    </source>
</evidence>
<keyword evidence="1" id="KW-0808">Transferase</keyword>
<dbReference type="KEGG" id="eaj:Q3M24_06475"/>
<evidence type="ECO:0000256" key="2">
    <source>
        <dbReference type="ARBA" id="ARBA00022691"/>
    </source>
</evidence>
<organism evidence="3">
    <name type="scientific">Candidatus Electrothrix aestuarii</name>
    <dbReference type="NCBI Taxonomy" id="3062594"/>
    <lineage>
        <taxon>Bacteria</taxon>
        <taxon>Pseudomonadati</taxon>
        <taxon>Thermodesulfobacteriota</taxon>
        <taxon>Desulfobulbia</taxon>
        <taxon>Desulfobulbales</taxon>
        <taxon>Desulfobulbaceae</taxon>
        <taxon>Candidatus Electrothrix</taxon>
    </lineage>
</organism>
<dbReference type="PANTHER" id="PTHR32266:SF12">
    <property type="entry name" value="NICOTIANAMINE SYNTHASE 3"/>
    <property type="match status" value="1"/>
</dbReference>
<evidence type="ECO:0000256" key="1">
    <source>
        <dbReference type="ARBA" id="ARBA00022679"/>
    </source>
</evidence>
<proteinExistence type="predicted"/>
<dbReference type="Gene3D" id="3.40.50.150">
    <property type="entry name" value="Vaccinia Virus protein VP39"/>
    <property type="match status" value="1"/>
</dbReference>
<dbReference type="GO" id="GO:0030418">
    <property type="term" value="P:nicotianamine biosynthetic process"/>
    <property type="evidence" value="ECO:0007669"/>
    <property type="project" value="InterPro"/>
</dbReference>
<protein>
    <submittedName>
        <fullName evidence="3">Nicotianamine synthase family protein</fullName>
    </submittedName>
</protein>
<reference evidence="3" key="1">
    <citation type="journal article" date="2024" name="Syst. Appl. Microbiol.">
        <title>First single-strain enrichments of Electrothrix cable bacteria, description of E. aestuarii sp. nov. and E. rattekaaiensis sp. nov., and proposal of a cable bacteria taxonomy following the rules of the SeqCode.</title>
        <authorList>
            <person name="Plum-Jensen L.E."/>
            <person name="Schramm A."/>
            <person name="Marshall I.P.G."/>
        </authorList>
    </citation>
    <scope>NUCLEOTIDE SEQUENCE</scope>
    <source>
        <strain evidence="3">Rat1</strain>
    </source>
</reference>
<sequence length="285" mass="32527">MIPDYTELAATLARISESVRPLRDEEILQGDATVLDPLFRELDILAAQDVEPEIVERLLYAQELASVLPEISRLRNLYSLRLEIQQARSLLENSHPWQAIQGFTFYPNYVQLAATEQQGANLQPGDRVIFLGSGPLPLSLILLCSEYGLNGLGIERDQDSAEFSRHLLEHLGMQEQISILVGDHFTLHKESKMVDCKLVMVAAMARPKQEIFRRLARILPADSLVSYRLYEKGLRRILDQEEDFLLPDAFSRHCRIPPRPPVNNTVVMVRKHPADHPFYFFGETL</sequence>
<gene>
    <name evidence="3" type="ORF">Q3M24_06475</name>
</gene>
<name>A0AAU8LZ43_9BACT</name>
<dbReference type="AlphaFoldDB" id="A0AAU8LZ43"/>
<dbReference type="PROSITE" id="PS51142">
    <property type="entry name" value="NAS"/>
    <property type="match status" value="1"/>
</dbReference>